<evidence type="ECO:0000313" key="2">
    <source>
        <dbReference type="EMBL" id="NIK58431.1"/>
    </source>
</evidence>
<feature type="region of interest" description="Disordered" evidence="1">
    <location>
        <begin position="1"/>
        <end position="75"/>
    </location>
</feature>
<protein>
    <submittedName>
        <fullName evidence="2">Uncharacterized protein</fullName>
    </submittedName>
</protein>
<dbReference type="Proteomes" id="UP000555407">
    <property type="component" value="Unassembled WGS sequence"/>
</dbReference>
<comment type="caution">
    <text evidence="2">The sequence shown here is derived from an EMBL/GenBank/DDBJ whole genome shotgun (WGS) entry which is preliminary data.</text>
</comment>
<evidence type="ECO:0000256" key="1">
    <source>
        <dbReference type="SAM" id="MobiDB-lite"/>
    </source>
</evidence>
<sequence>MTQESENDRTTQDPGDQSGTASEDRITANEREDGVRRTADDELVHPAAAGETDPDAAADPTIPPDSPHGQPTGED</sequence>
<proteinExistence type="predicted"/>
<gene>
    <name evidence="2" type="ORF">BJY22_004148</name>
</gene>
<feature type="compositionally biased region" description="Low complexity" evidence="1">
    <location>
        <begin position="46"/>
        <end position="60"/>
    </location>
</feature>
<dbReference type="AlphaFoldDB" id="A0A7X6A1P3"/>
<dbReference type="EMBL" id="JAASRO010000001">
    <property type="protein sequence ID" value="NIK58431.1"/>
    <property type="molecule type" value="Genomic_DNA"/>
</dbReference>
<organism evidence="2 3">
    <name type="scientific">Kribbella shirazensis</name>
    <dbReference type="NCBI Taxonomy" id="1105143"/>
    <lineage>
        <taxon>Bacteria</taxon>
        <taxon>Bacillati</taxon>
        <taxon>Actinomycetota</taxon>
        <taxon>Actinomycetes</taxon>
        <taxon>Propionibacteriales</taxon>
        <taxon>Kribbellaceae</taxon>
        <taxon>Kribbella</taxon>
    </lineage>
</organism>
<accession>A0A7X6A1P3</accession>
<feature type="compositionally biased region" description="Basic and acidic residues" evidence="1">
    <location>
        <begin position="1"/>
        <end position="11"/>
    </location>
</feature>
<reference evidence="2 3" key="1">
    <citation type="submission" date="2020-03" db="EMBL/GenBank/DDBJ databases">
        <title>Sequencing the genomes of 1000 actinobacteria strains.</title>
        <authorList>
            <person name="Klenk H.-P."/>
        </authorList>
    </citation>
    <scope>NUCLEOTIDE SEQUENCE [LARGE SCALE GENOMIC DNA]</scope>
    <source>
        <strain evidence="2 3">DSM 45490</strain>
    </source>
</reference>
<feature type="compositionally biased region" description="Basic and acidic residues" evidence="1">
    <location>
        <begin position="22"/>
        <end position="44"/>
    </location>
</feature>
<feature type="compositionally biased region" description="Polar residues" evidence="1">
    <location>
        <begin position="12"/>
        <end position="21"/>
    </location>
</feature>
<name>A0A7X6A1P3_9ACTN</name>
<evidence type="ECO:0000313" key="3">
    <source>
        <dbReference type="Proteomes" id="UP000555407"/>
    </source>
</evidence>
<keyword evidence="3" id="KW-1185">Reference proteome</keyword>